<dbReference type="InterPro" id="IPR016166">
    <property type="entry name" value="FAD-bd_PCMH"/>
</dbReference>
<dbReference type="InterPro" id="IPR016169">
    <property type="entry name" value="FAD-bd_PCMH_sub2"/>
</dbReference>
<dbReference type="AlphaFoldDB" id="A0A2T3A8F4"/>
<dbReference type="OrthoDB" id="610608at2759"/>
<keyword evidence="3" id="KW-1185">Reference proteome</keyword>
<dbReference type="GO" id="GO:0003885">
    <property type="term" value="F:D-arabinono-1,4-lactone oxidase activity"/>
    <property type="evidence" value="ECO:0007669"/>
    <property type="project" value="TreeGrafter"/>
</dbReference>
<name>A0A2T3A8F4_9PEZI</name>
<dbReference type="PANTHER" id="PTHR43762">
    <property type="entry name" value="L-GULONOLACTONE OXIDASE"/>
    <property type="match status" value="1"/>
</dbReference>
<dbReference type="Gene3D" id="3.30.465.10">
    <property type="match status" value="1"/>
</dbReference>
<feature type="domain" description="FAD-binding PCMH-type" evidence="1">
    <location>
        <begin position="184"/>
        <end position="386"/>
    </location>
</feature>
<proteinExistence type="predicted"/>
<dbReference type="InterPro" id="IPR016167">
    <property type="entry name" value="FAD-bd_PCMH_sub1"/>
</dbReference>
<accession>A0A2T3A8F4</accession>
<reference evidence="2 3" key="1">
    <citation type="journal article" date="2018" name="Mycol. Prog.">
        <title>Coniella lustricola, a new species from submerged detritus.</title>
        <authorList>
            <person name="Raudabaugh D.B."/>
            <person name="Iturriaga T."/>
            <person name="Carver A."/>
            <person name="Mondo S."/>
            <person name="Pangilinan J."/>
            <person name="Lipzen A."/>
            <person name="He G."/>
            <person name="Amirebrahimi M."/>
            <person name="Grigoriev I.V."/>
            <person name="Miller A.N."/>
        </authorList>
    </citation>
    <scope>NUCLEOTIDE SEQUENCE [LARGE SCALE GENOMIC DNA]</scope>
    <source>
        <strain evidence="2 3">B22-T-1</strain>
    </source>
</reference>
<gene>
    <name evidence="2" type="ORF">BD289DRAFT_409085</name>
</gene>
<evidence type="ECO:0000313" key="2">
    <source>
        <dbReference type="EMBL" id="PSR85731.1"/>
    </source>
</evidence>
<dbReference type="InterPro" id="IPR010031">
    <property type="entry name" value="FAD_lactone_oxidase-like"/>
</dbReference>
<organism evidence="2 3">
    <name type="scientific">Coniella lustricola</name>
    <dbReference type="NCBI Taxonomy" id="2025994"/>
    <lineage>
        <taxon>Eukaryota</taxon>
        <taxon>Fungi</taxon>
        <taxon>Dikarya</taxon>
        <taxon>Ascomycota</taxon>
        <taxon>Pezizomycotina</taxon>
        <taxon>Sordariomycetes</taxon>
        <taxon>Sordariomycetidae</taxon>
        <taxon>Diaporthales</taxon>
        <taxon>Schizoparmaceae</taxon>
        <taxon>Coniella</taxon>
    </lineage>
</organism>
<dbReference type="InterPro" id="IPR036318">
    <property type="entry name" value="FAD-bd_PCMH-like_sf"/>
</dbReference>
<dbReference type="Gene3D" id="3.30.43.10">
    <property type="entry name" value="Uridine Diphospho-n-acetylenolpyruvylglucosamine Reductase, domain 2"/>
    <property type="match status" value="1"/>
</dbReference>
<dbReference type="InParanoid" id="A0A2T3A8F4"/>
<protein>
    <recommendedName>
        <fullName evidence="1">FAD-binding PCMH-type domain-containing protein</fullName>
    </recommendedName>
</protein>
<evidence type="ECO:0000313" key="3">
    <source>
        <dbReference type="Proteomes" id="UP000241462"/>
    </source>
</evidence>
<dbReference type="SUPFAM" id="SSF56176">
    <property type="entry name" value="FAD-binding/transporter-associated domain-like"/>
    <property type="match status" value="1"/>
</dbReference>
<dbReference type="STRING" id="2025994.A0A2T3A8F4"/>
<dbReference type="Proteomes" id="UP000241462">
    <property type="component" value="Unassembled WGS sequence"/>
</dbReference>
<dbReference type="EMBL" id="KZ678438">
    <property type="protein sequence ID" value="PSR85731.1"/>
    <property type="molecule type" value="Genomic_DNA"/>
</dbReference>
<dbReference type="PANTHER" id="PTHR43762:SF1">
    <property type="entry name" value="D-ARABINONO-1,4-LACTONE OXIDASE"/>
    <property type="match status" value="1"/>
</dbReference>
<dbReference type="PROSITE" id="PS51387">
    <property type="entry name" value="FAD_PCMH"/>
    <property type="match status" value="1"/>
</dbReference>
<sequence>MTEQPRAWTHSVDERVAVIATHLHASPAMQTKLPGLKDLLDDYLDPSSSIGTDEDQEGYHRRLLRVFRDSKDDFAYEQWLTKLQLDDQKRVEEFVDGGSVEKAGRGYKHGVSLGVREHIEELVRGGAKPVVVEGLNNVIVENDQSKEGFVQNTVDELIQPFKHHHAYSSIVYKEVPFQNWGLDVQYVPSYTCIPTSVAAIQQIIRYAKTHDLGVRCAGFRHSWSPIFGRNGQITISLLPLQDVTKIPNFTALGKAFPQSKPTELETIESVVATSSTRPKTPRNTLVRIGVSTTNERLRRWCIDNGEVTIPLNTIMVEMTIGGTNGSICHGAGRQNTTLSDLVRRVEYIDCNGELRIVEDSEHLKAASGCFGLMGVITHLTLEFHPMTYALMKPQKLAVVHTIPPPDNMLEEDIPPALRIDITPEKRQADIEAFEKHCTDDYYVEYFWFPYADECWINNWNNTEDSNGVIDYPSEAQTFFMFVSQFTLNLLQDSKVLNELANAVNLDTAAVTLLSRTAMLALPAWDKPVKTYLTDALHFQRGIQNVRVLDMEVEMPLLPKKENPSKPSFDLVRRAWWDAILECYKHSDTCPQRMPLEMRIMGDSEIIMAPQRGNTLGTCSIEILTLESAKSLWKPYAEEVLAKWLSYTDTEGKPLRSRPHWAKQWAGFEVNGRPWLEKMKDVDNKDEILEFKRVLGKIGKDHGWTLANLKKRFSNDLFDSLFFDNV</sequence>
<dbReference type="GO" id="GO:0071949">
    <property type="term" value="F:FAD binding"/>
    <property type="evidence" value="ECO:0007669"/>
    <property type="project" value="InterPro"/>
</dbReference>
<evidence type="ECO:0000259" key="1">
    <source>
        <dbReference type="PROSITE" id="PS51387"/>
    </source>
</evidence>
<dbReference type="GO" id="GO:0005739">
    <property type="term" value="C:mitochondrion"/>
    <property type="evidence" value="ECO:0007669"/>
    <property type="project" value="TreeGrafter"/>
</dbReference>